<keyword evidence="2" id="KW-1003">Cell membrane</keyword>
<keyword evidence="4 6" id="KW-1133">Transmembrane helix</keyword>
<dbReference type="EMBL" id="CP101637">
    <property type="protein sequence ID" value="WMT80276.1"/>
    <property type="molecule type" value="Genomic_DNA"/>
</dbReference>
<evidence type="ECO:0000256" key="2">
    <source>
        <dbReference type="ARBA" id="ARBA00022475"/>
    </source>
</evidence>
<keyword evidence="5 6" id="KW-0472">Membrane</keyword>
<accession>A0ABY9PZD2</accession>
<dbReference type="RefSeq" id="WP_228104529.1">
    <property type="nucleotide sequence ID" value="NZ_CP101637.1"/>
</dbReference>
<feature type="transmembrane region" description="Helical" evidence="6">
    <location>
        <begin position="12"/>
        <end position="32"/>
    </location>
</feature>
<gene>
    <name evidence="7" type="ORF">TEMA_05900</name>
</gene>
<sequence length="205" mass="22928">MDKNTIKEYVRDIFIILIGNTFMAIAYSKWMVPNEIINGGTTSISMILNKVLSVPLLYLSNGLTLLLLITCYIFLGKDNFSKSIFGSLFYITLFSLFYSLPFSLHVNVVLDVLLASIFIGIGYYCCIIVNGSTVGIDVVALIMHKKNNNINIAKTISKINMIVLFVGLIVYGVKSIIVGMVFTFIYSRILDYFLKCDPLKVSKAI</sequence>
<dbReference type="Proteomes" id="UP001235030">
    <property type="component" value="Chromosome"/>
</dbReference>
<evidence type="ECO:0000256" key="6">
    <source>
        <dbReference type="SAM" id="Phobius"/>
    </source>
</evidence>
<evidence type="ECO:0000256" key="4">
    <source>
        <dbReference type="ARBA" id="ARBA00022989"/>
    </source>
</evidence>
<reference evidence="7 8" key="1">
    <citation type="submission" date="2022-07" db="EMBL/GenBank/DDBJ databases">
        <title>Genome sequence of Terrisporobacter mayombei DSM6539.</title>
        <authorList>
            <person name="Boeer T."/>
            <person name="Bengelsdorf F.R."/>
            <person name="Daniel R."/>
            <person name="Poehlein A."/>
        </authorList>
    </citation>
    <scope>NUCLEOTIDE SEQUENCE [LARGE SCALE GENOMIC DNA]</scope>
    <source>
        <strain evidence="7 8">DSM 6539</strain>
    </source>
</reference>
<evidence type="ECO:0008006" key="9">
    <source>
        <dbReference type="Google" id="ProtNLM"/>
    </source>
</evidence>
<proteinExistence type="predicted"/>
<feature type="transmembrane region" description="Helical" evidence="6">
    <location>
        <begin position="52"/>
        <end position="75"/>
    </location>
</feature>
<dbReference type="Pfam" id="PF02588">
    <property type="entry name" value="YitT_membrane"/>
    <property type="match status" value="1"/>
</dbReference>
<dbReference type="PANTHER" id="PTHR33545">
    <property type="entry name" value="UPF0750 MEMBRANE PROTEIN YITT-RELATED"/>
    <property type="match status" value="1"/>
</dbReference>
<dbReference type="InterPro" id="IPR051461">
    <property type="entry name" value="UPF0750_membrane"/>
</dbReference>
<name>A0ABY9PZD2_9FIRM</name>
<keyword evidence="8" id="KW-1185">Reference proteome</keyword>
<feature type="transmembrane region" description="Helical" evidence="6">
    <location>
        <begin position="162"/>
        <end position="185"/>
    </location>
</feature>
<dbReference type="InterPro" id="IPR003740">
    <property type="entry name" value="YitT"/>
</dbReference>
<evidence type="ECO:0000256" key="5">
    <source>
        <dbReference type="ARBA" id="ARBA00023136"/>
    </source>
</evidence>
<comment type="subcellular location">
    <subcellularLocation>
        <location evidence="1">Cell membrane</location>
        <topology evidence="1">Multi-pass membrane protein</topology>
    </subcellularLocation>
</comment>
<keyword evidence="3 6" id="KW-0812">Transmembrane</keyword>
<feature type="transmembrane region" description="Helical" evidence="6">
    <location>
        <begin position="87"/>
        <end position="106"/>
    </location>
</feature>
<evidence type="ECO:0000256" key="1">
    <source>
        <dbReference type="ARBA" id="ARBA00004651"/>
    </source>
</evidence>
<feature type="transmembrane region" description="Helical" evidence="6">
    <location>
        <begin position="112"/>
        <end position="142"/>
    </location>
</feature>
<protein>
    <recommendedName>
        <fullName evidence="9">YitT family protein</fullName>
    </recommendedName>
</protein>
<evidence type="ECO:0000313" key="7">
    <source>
        <dbReference type="EMBL" id="WMT80276.1"/>
    </source>
</evidence>
<evidence type="ECO:0000313" key="8">
    <source>
        <dbReference type="Proteomes" id="UP001235030"/>
    </source>
</evidence>
<dbReference type="PANTHER" id="PTHR33545:SF10">
    <property type="entry name" value="UPF0750 MEMBRANE PROTEIN YPJC"/>
    <property type="match status" value="1"/>
</dbReference>
<evidence type="ECO:0000256" key="3">
    <source>
        <dbReference type="ARBA" id="ARBA00022692"/>
    </source>
</evidence>
<organism evidence="7 8">
    <name type="scientific">Terrisporobacter mayombei</name>
    <dbReference type="NCBI Taxonomy" id="1541"/>
    <lineage>
        <taxon>Bacteria</taxon>
        <taxon>Bacillati</taxon>
        <taxon>Bacillota</taxon>
        <taxon>Clostridia</taxon>
        <taxon>Peptostreptococcales</taxon>
        <taxon>Peptostreptococcaceae</taxon>
        <taxon>Terrisporobacter</taxon>
    </lineage>
</organism>